<keyword evidence="2" id="KW-0812">Transmembrane</keyword>
<evidence type="ECO:0000256" key="1">
    <source>
        <dbReference type="ARBA" id="ARBA00022481"/>
    </source>
</evidence>
<dbReference type="InterPro" id="IPR045584">
    <property type="entry name" value="Pilin-like"/>
</dbReference>
<keyword evidence="4" id="KW-1185">Reference proteome</keyword>
<dbReference type="InterPro" id="IPR031982">
    <property type="entry name" value="PilE-like"/>
</dbReference>
<dbReference type="RefSeq" id="WP_261502027.1">
    <property type="nucleotide sequence ID" value="NZ_JAODYH010000012.1"/>
</dbReference>
<keyword evidence="2" id="KW-1133">Transmembrane helix</keyword>
<dbReference type="InterPro" id="IPR000983">
    <property type="entry name" value="Bac_GSPG_pilin"/>
</dbReference>
<dbReference type="InterPro" id="IPR012902">
    <property type="entry name" value="N_methyl_site"/>
</dbReference>
<dbReference type="Gene3D" id="3.30.700.10">
    <property type="entry name" value="Glycoprotein, Type 4 Pilin"/>
    <property type="match status" value="1"/>
</dbReference>
<dbReference type="Proteomes" id="UP001525968">
    <property type="component" value="Unassembled WGS sequence"/>
</dbReference>
<keyword evidence="2" id="KW-0472">Membrane</keyword>
<dbReference type="Pfam" id="PF16732">
    <property type="entry name" value="ComP_DUS"/>
    <property type="match status" value="1"/>
</dbReference>
<proteinExistence type="predicted"/>
<dbReference type="Pfam" id="PF07963">
    <property type="entry name" value="N_methyl"/>
    <property type="match status" value="1"/>
</dbReference>
<comment type="caution">
    <text evidence="3">The sequence shown here is derived from an EMBL/GenBank/DDBJ whole genome shotgun (WGS) entry which is preliminary data.</text>
</comment>
<dbReference type="PRINTS" id="PR00813">
    <property type="entry name" value="BCTERIALGSPG"/>
</dbReference>
<protein>
    <submittedName>
        <fullName evidence="3">Type IV pilin protein</fullName>
    </submittedName>
</protein>
<reference evidence="3 4" key="1">
    <citation type="submission" date="2022-09" db="EMBL/GenBank/DDBJ databases">
        <title>Draft genome of isolate Be4.</title>
        <authorList>
            <person name="Sanchez-Castro I."/>
            <person name="Martinez-Rodriguez P."/>
            <person name="Descostes M."/>
            <person name="Merroun M."/>
        </authorList>
    </citation>
    <scope>NUCLEOTIDE SEQUENCE [LARGE SCALE GENOMIC DNA]</scope>
    <source>
        <strain evidence="3 4">Be4</strain>
    </source>
</reference>
<dbReference type="SUPFAM" id="SSF54523">
    <property type="entry name" value="Pili subunits"/>
    <property type="match status" value="1"/>
</dbReference>
<gene>
    <name evidence="3" type="ORF">N0K08_19295</name>
</gene>
<dbReference type="PROSITE" id="PS00409">
    <property type="entry name" value="PROKAR_NTER_METHYL"/>
    <property type="match status" value="1"/>
</dbReference>
<dbReference type="EMBL" id="JAODYH010000012">
    <property type="protein sequence ID" value="MCT9812783.1"/>
    <property type="molecule type" value="Genomic_DNA"/>
</dbReference>
<feature type="transmembrane region" description="Helical" evidence="2">
    <location>
        <begin position="12"/>
        <end position="30"/>
    </location>
</feature>
<evidence type="ECO:0000313" key="3">
    <source>
        <dbReference type="EMBL" id="MCT9812783.1"/>
    </source>
</evidence>
<evidence type="ECO:0000256" key="2">
    <source>
        <dbReference type="SAM" id="Phobius"/>
    </source>
</evidence>
<evidence type="ECO:0000313" key="4">
    <source>
        <dbReference type="Proteomes" id="UP001525968"/>
    </source>
</evidence>
<keyword evidence="1" id="KW-0488">Methylation</keyword>
<name>A0ABT2PUG7_9BURK</name>
<sequence>MLRSKGFTLIELMVTVAIVGILAAIAYPAYASYLVRSNRAAAESFLLEVSSRQQRYLLDARSFASDLNALQLVPPTEVSKNYTIATAPKSGTTPPGFTATAAPKGSQATNDSGCGTLTIDEAGTKTASGAKGVGGCW</sequence>
<dbReference type="NCBIfam" id="TIGR02532">
    <property type="entry name" value="IV_pilin_GFxxxE"/>
    <property type="match status" value="1"/>
</dbReference>
<accession>A0ABT2PUG7</accession>
<organism evidence="3 4">
    <name type="scientific">Acidovorax bellezanensis</name>
    <dbReference type="NCBI Taxonomy" id="2976702"/>
    <lineage>
        <taxon>Bacteria</taxon>
        <taxon>Pseudomonadati</taxon>
        <taxon>Pseudomonadota</taxon>
        <taxon>Betaproteobacteria</taxon>
        <taxon>Burkholderiales</taxon>
        <taxon>Comamonadaceae</taxon>
        <taxon>Acidovorax</taxon>
    </lineage>
</organism>